<sequence>MSRTDLSALVGSAEPRIATPPLRELTPETSEGFAVIAYARDVLNMPLLPWQETAAIRGLELLPDGRPRFRILLLLIARQQGKTELLTVLCAYWMFKLSLAVILGTSTKISTAREPWRKMIRLVNRTEALDEFHEPGRKWVRNTNGEQECWTIGEESRYLISAANEEGGRGLTLDRAVIDELRQHHTRDAWEAAEPAASHPHSQIWALSNAGSARSVVLNDLRADALEFIENGIGDERLGILEWSAPEGSDPEDVSALLQANPRVGHGYSLADLLGKARGAKRRGGRSLSGFLTEYMCLQVGSMDPAIDYADWLAAGEPGDLSEVRSRVAMVVDVSPDMEHVSAYAAALLDDGRVRVDHVASWSGARAVDEMRHEIRGWVHRVKPSVLGWFPSSGAVLAADLKDRRKAGRLGWPPPGVTIEEIRTEITAVCVGFTEQVKARRIVHNGQDMLLNAQVEVAEKVKKPGGGFVFAPPPPVNGSSGPPVHADALYAAAGAAHLARVLPVKRKPGRMIGSSV</sequence>
<evidence type="ECO:0000313" key="2">
    <source>
        <dbReference type="Proteomes" id="UP000612282"/>
    </source>
</evidence>
<comment type="caution">
    <text evidence="1">The sequence shown here is derived from an EMBL/GenBank/DDBJ whole genome shotgun (WGS) entry which is preliminary data.</text>
</comment>
<accession>A0ABQ3WZV8</accession>
<dbReference type="EMBL" id="BOMG01000004">
    <property type="protein sequence ID" value="GID51819.1"/>
    <property type="molecule type" value="Genomic_DNA"/>
</dbReference>
<dbReference type="PANTHER" id="PTHR41287">
    <property type="match status" value="1"/>
</dbReference>
<dbReference type="InterPro" id="IPR027417">
    <property type="entry name" value="P-loop_NTPase"/>
</dbReference>
<dbReference type="PANTHER" id="PTHR41287:SF1">
    <property type="entry name" value="PROTEIN YMFN"/>
    <property type="match status" value="1"/>
</dbReference>
<dbReference type="Proteomes" id="UP000612282">
    <property type="component" value="Unassembled WGS sequence"/>
</dbReference>
<evidence type="ECO:0000313" key="1">
    <source>
        <dbReference type="EMBL" id="GID51819.1"/>
    </source>
</evidence>
<name>A0ABQ3WZV8_9ACTN</name>
<dbReference type="InterPro" id="IPR005021">
    <property type="entry name" value="Terminase_largesu-like"/>
</dbReference>
<gene>
    <name evidence="1" type="ORF">Aco03nite_002230</name>
</gene>
<proteinExistence type="predicted"/>
<keyword evidence="2" id="KW-1185">Reference proteome</keyword>
<organism evidence="1 2">
    <name type="scientific">Actinoplanes couchii</name>
    <dbReference type="NCBI Taxonomy" id="403638"/>
    <lineage>
        <taxon>Bacteria</taxon>
        <taxon>Bacillati</taxon>
        <taxon>Actinomycetota</taxon>
        <taxon>Actinomycetes</taxon>
        <taxon>Micromonosporales</taxon>
        <taxon>Micromonosporaceae</taxon>
        <taxon>Actinoplanes</taxon>
    </lineage>
</organism>
<reference evidence="1 2" key="1">
    <citation type="submission" date="2021-01" db="EMBL/GenBank/DDBJ databases">
        <title>Whole genome shotgun sequence of Actinoplanes couchii NBRC 106145.</title>
        <authorList>
            <person name="Komaki H."/>
            <person name="Tamura T."/>
        </authorList>
    </citation>
    <scope>NUCLEOTIDE SEQUENCE [LARGE SCALE GENOMIC DNA]</scope>
    <source>
        <strain evidence="1 2">NBRC 106145</strain>
    </source>
</reference>
<evidence type="ECO:0008006" key="3">
    <source>
        <dbReference type="Google" id="ProtNLM"/>
    </source>
</evidence>
<protein>
    <recommendedName>
        <fullName evidence="3">Terminase</fullName>
    </recommendedName>
</protein>
<dbReference type="Gene3D" id="3.40.50.300">
    <property type="entry name" value="P-loop containing nucleotide triphosphate hydrolases"/>
    <property type="match status" value="1"/>
</dbReference>
<dbReference type="RefSeq" id="WP_203792643.1">
    <property type="nucleotide sequence ID" value="NZ_BAAAQE010000090.1"/>
</dbReference>